<dbReference type="InterPro" id="IPR006597">
    <property type="entry name" value="Sel1-like"/>
</dbReference>
<dbReference type="RefSeq" id="WP_015556082.1">
    <property type="nucleotide sequence ID" value="NC_021038.1"/>
</dbReference>
<feature type="signal peptide" evidence="2">
    <location>
        <begin position="1"/>
        <end position="33"/>
    </location>
</feature>
<dbReference type="PANTHER" id="PTHR11102:SF160">
    <property type="entry name" value="ERAD-ASSOCIATED E3 UBIQUITIN-PROTEIN LIGASE COMPONENT HRD3"/>
    <property type="match status" value="1"/>
</dbReference>
<evidence type="ECO:0000313" key="3">
    <source>
        <dbReference type="EMBL" id="CBL27935.1"/>
    </source>
</evidence>
<protein>
    <submittedName>
        <fullName evidence="3">Sel1 repeat</fullName>
    </submittedName>
</protein>
<dbReference type="EMBL" id="FP929056">
    <property type="protein sequence ID" value="CBL27935.1"/>
    <property type="molecule type" value="Genomic_DNA"/>
</dbReference>
<evidence type="ECO:0000256" key="2">
    <source>
        <dbReference type="SAM" id="SignalP"/>
    </source>
</evidence>
<name>A0AB94IVY8_9BACT</name>
<organism evidence="3 4">
    <name type="scientific">Fretibacterium fastidiosum</name>
    <dbReference type="NCBI Taxonomy" id="651822"/>
    <lineage>
        <taxon>Bacteria</taxon>
        <taxon>Thermotogati</taxon>
        <taxon>Synergistota</taxon>
        <taxon>Synergistia</taxon>
        <taxon>Synergistales</taxon>
        <taxon>Aminobacteriaceae</taxon>
        <taxon>Fretibacterium</taxon>
    </lineage>
</organism>
<evidence type="ECO:0000313" key="4">
    <source>
        <dbReference type="Proteomes" id="UP000008957"/>
    </source>
</evidence>
<sequence length="566" mass="64768">MWKTMERVWKRSVAALLLAALLCEAMPVGPARAQEDYDRLNTMLTLNMAIVSVHRILKTKDRIVLEQEYQNIINNLSLGEIAPDSNLIDLYEELMDFMTRKLLNGKQMERFRKRYVRREKQQFVRSLSSVSAQGESLRSFLDSLAVSCVSAYFGYQAAINEIREELEDKLWEISDKEMEDCNELQKRLLKSSWTLLHLYGLPDEYRLTQDSLNDFYEAVRQSDASQRLRMLRSLEREFGVYPPYWFYRGRAARDAMNTEEECRCFDQFDEVWRPVLKSDPYKLEVAKYRIEKLMAPDRKGRWDTDAITKQLETLRKHAPRNDWGSRLFAGIAYFQLGRKTEGENCIRDNIDYGCEKNVSGHILDLMKQGTLNPDEWKTILVEKIDLDGDGAEDRECPRKALSRFVELANDGNLSAQCLMGDNHCLLGEYGEAAEWYRKAADQGLAKAQKALGDLYARGDGVGRNVPKALELYQEAAKQGMAEAKKAMGDLYARGDGIGKNVPKALELYQEAAKQGMAEAQKALGDLYANGADGVGKNVPKAREWYQKAADQGNQEARDRLAELDKK</sequence>
<dbReference type="Proteomes" id="UP000008957">
    <property type="component" value="Chromosome"/>
</dbReference>
<dbReference type="SUPFAM" id="SSF81901">
    <property type="entry name" value="HCP-like"/>
    <property type="match status" value="1"/>
</dbReference>
<gene>
    <name evidence="3" type="ORF">SY1_05260</name>
</gene>
<feature type="chain" id="PRO_5044495271" evidence="2">
    <location>
        <begin position="34"/>
        <end position="566"/>
    </location>
</feature>
<keyword evidence="2" id="KW-0732">Signal</keyword>
<dbReference type="PANTHER" id="PTHR11102">
    <property type="entry name" value="SEL-1-LIKE PROTEIN"/>
    <property type="match status" value="1"/>
</dbReference>
<feature type="region of interest" description="Disordered" evidence="1">
    <location>
        <begin position="547"/>
        <end position="566"/>
    </location>
</feature>
<reference evidence="3 4" key="2">
    <citation type="submission" date="2010-03" db="EMBL/GenBank/DDBJ databases">
        <authorList>
            <person name="Pajon A."/>
        </authorList>
    </citation>
    <scope>NUCLEOTIDE SEQUENCE [LARGE SCALE GENOMIC DNA]</scope>
    <source>
        <strain evidence="3 4">SGP1</strain>
    </source>
</reference>
<evidence type="ECO:0000256" key="1">
    <source>
        <dbReference type="SAM" id="MobiDB-lite"/>
    </source>
</evidence>
<dbReference type="SMART" id="SM00671">
    <property type="entry name" value="SEL1"/>
    <property type="match status" value="4"/>
</dbReference>
<dbReference type="Pfam" id="PF08238">
    <property type="entry name" value="Sel1"/>
    <property type="match status" value="4"/>
</dbReference>
<proteinExistence type="predicted"/>
<keyword evidence="4" id="KW-1185">Reference proteome</keyword>
<dbReference type="InterPro" id="IPR050767">
    <property type="entry name" value="Sel1_AlgK"/>
</dbReference>
<dbReference type="KEGG" id="sbr:SY1_05260"/>
<dbReference type="AlphaFoldDB" id="A0AB94IVY8"/>
<dbReference type="Gene3D" id="1.25.40.10">
    <property type="entry name" value="Tetratricopeptide repeat domain"/>
    <property type="match status" value="1"/>
</dbReference>
<feature type="compositionally biased region" description="Basic and acidic residues" evidence="1">
    <location>
        <begin position="555"/>
        <end position="566"/>
    </location>
</feature>
<dbReference type="InterPro" id="IPR011990">
    <property type="entry name" value="TPR-like_helical_dom_sf"/>
</dbReference>
<accession>A0AB94IVY8</accession>
<reference evidence="4" key="1">
    <citation type="submission" date="2010-03" db="EMBL/GenBank/DDBJ databases">
        <title>The genome sequence of Synergistetes sp. SGP1.</title>
        <authorList>
            <consortium name="metaHIT consortium -- http://www.metahit.eu/"/>
            <person name="Pajon A."/>
            <person name="Turner K."/>
            <person name="Parkhill J."/>
            <person name="Wade W."/>
            <person name="Vartoukian S."/>
        </authorList>
    </citation>
    <scope>NUCLEOTIDE SEQUENCE [LARGE SCALE GENOMIC DNA]</scope>
    <source>
        <strain evidence="4">SGP1</strain>
    </source>
</reference>